<proteinExistence type="inferred from homology"/>
<dbReference type="Pfam" id="PF25198">
    <property type="entry name" value="Spore_GerAC_N"/>
    <property type="match status" value="1"/>
</dbReference>
<keyword evidence="3" id="KW-0309">Germination</keyword>
<comment type="caution">
    <text evidence="10">The sequence shown here is derived from an EMBL/GenBank/DDBJ whole genome shotgun (WGS) entry which is preliminary data.</text>
</comment>
<evidence type="ECO:0000256" key="2">
    <source>
        <dbReference type="ARBA" id="ARBA00007886"/>
    </source>
</evidence>
<feature type="domain" description="Spore germination GerAC-like C-terminal" evidence="8">
    <location>
        <begin position="227"/>
        <end position="395"/>
    </location>
</feature>
<keyword evidence="11" id="KW-1185">Reference proteome</keyword>
<evidence type="ECO:0000256" key="4">
    <source>
        <dbReference type="ARBA" id="ARBA00022729"/>
    </source>
</evidence>
<evidence type="ECO:0000256" key="5">
    <source>
        <dbReference type="ARBA" id="ARBA00023136"/>
    </source>
</evidence>
<comment type="similarity">
    <text evidence="2">Belongs to the GerABKC lipoprotein family.</text>
</comment>
<dbReference type="PANTHER" id="PTHR35789">
    <property type="entry name" value="SPORE GERMINATION PROTEIN B3"/>
    <property type="match status" value="1"/>
</dbReference>
<dbReference type="InterPro" id="IPR038501">
    <property type="entry name" value="Spore_GerAC_C_sf"/>
</dbReference>
<evidence type="ECO:0000259" key="8">
    <source>
        <dbReference type="Pfam" id="PF05504"/>
    </source>
</evidence>
<accession>A0ABW3UU93</accession>
<evidence type="ECO:0000256" key="6">
    <source>
        <dbReference type="ARBA" id="ARBA00023139"/>
    </source>
</evidence>
<keyword evidence="5" id="KW-0472">Membrane</keyword>
<dbReference type="Gene3D" id="3.30.300.210">
    <property type="entry name" value="Nutrient germinant receptor protein C, domain 3"/>
    <property type="match status" value="1"/>
</dbReference>
<evidence type="ECO:0000256" key="7">
    <source>
        <dbReference type="ARBA" id="ARBA00023288"/>
    </source>
</evidence>
<sequence length="411" mass="45870">MVDKVAGMLAAILILLFTTGCWDRVEIDERGFVIGIAIDTMKDSNGKEGKAAKGQKGEFMVTYQLVVPSGIKQSGSTDSGGGANRAYFNITLDGDTLTSLAAKLASKTSRAPFFEHLQVVLISDEVARKEGAFADTIDYFLRDSEMRRSLKIMVVKGEAKQVLEVKPPNEKLPARFISSAAENTRKSSRMLEESRLGEVHEKLLKRESFLIQLVSVSKDRGDISIIGSALFDGRTNNLIDFIGGRDTAGINLLRGSVSGGVINAEIEGGLVGYEINWERRRLWVEVSDPERPVFHIDIRTKGIVDQSFKQMDMTKEEAIMKLEAALSQKIKSIADNAMNKLQKKYGRDVVDLELFLYRDHYEVWKSIQKDWEEGRKLFTKAKVEVTVESEVQRSGSILKSERRGRSVGDLH</sequence>
<name>A0ABW3UU93_9BACL</name>
<evidence type="ECO:0000313" key="11">
    <source>
        <dbReference type="Proteomes" id="UP001597180"/>
    </source>
</evidence>
<dbReference type="NCBIfam" id="TIGR02887">
    <property type="entry name" value="spore_ger_x_C"/>
    <property type="match status" value="1"/>
</dbReference>
<protein>
    <submittedName>
        <fullName evidence="10">Ger(X)C family spore germination protein</fullName>
    </submittedName>
</protein>
<dbReference type="Proteomes" id="UP001597180">
    <property type="component" value="Unassembled WGS sequence"/>
</dbReference>
<dbReference type="Pfam" id="PF05504">
    <property type="entry name" value="Spore_GerAC"/>
    <property type="match status" value="1"/>
</dbReference>
<gene>
    <name evidence="10" type="ORF">ACFQ4B_28315</name>
</gene>
<dbReference type="InterPro" id="IPR008844">
    <property type="entry name" value="Spore_GerAC-like"/>
</dbReference>
<keyword evidence="6" id="KW-0564">Palmitate</keyword>
<keyword evidence="4" id="KW-0732">Signal</keyword>
<evidence type="ECO:0000256" key="1">
    <source>
        <dbReference type="ARBA" id="ARBA00004635"/>
    </source>
</evidence>
<dbReference type="PANTHER" id="PTHR35789:SF1">
    <property type="entry name" value="SPORE GERMINATION PROTEIN B3"/>
    <property type="match status" value="1"/>
</dbReference>
<evidence type="ECO:0000313" key="10">
    <source>
        <dbReference type="EMBL" id="MFD1224032.1"/>
    </source>
</evidence>
<organism evidence="10 11">
    <name type="scientific">Paenibacillus vulneris</name>
    <dbReference type="NCBI Taxonomy" id="1133364"/>
    <lineage>
        <taxon>Bacteria</taxon>
        <taxon>Bacillati</taxon>
        <taxon>Bacillota</taxon>
        <taxon>Bacilli</taxon>
        <taxon>Bacillales</taxon>
        <taxon>Paenibacillaceae</taxon>
        <taxon>Paenibacillus</taxon>
    </lineage>
</organism>
<dbReference type="InterPro" id="IPR046953">
    <property type="entry name" value="Spore_GerAC-like_C"/>
</dbReference>
<dbReference type="InterPro" id="IPR057336">
    <property type="entry name" value="GerAC_N"/>
</dbReference>
<keyword evidence="7" id="KW-0449">Lipoprotein</keyword>
<dbReference type="EMBL" id="JBHTLU010000041">
    <property type="protein sequence ID" value="MFD1224032.1"/>
    <property type="molecule type" value="Genomic_DNA"/>
</dbReference>
<evidence type="ECO:0000256" key="3">
    <source>
        <dbReference type="ARBA" id="ARBA00022544"/>
    </source>
</evidence>
<evidence type="ECO:0000259" key="9">
    <source>
        <dbReference type="Pfam" id="PF25198"/>
    </source>
</evidence>
<reference evidence="11" key="1">
    <citation type="journal article" date="2019" name="Int. J. Syst. Evol. Microbiol.">
        <title>The Global Catalogue of Microorganisms (GCM) 10K type strain sequencing project: providing services to taxonomists for standard genome sequencing and annotation.</title>
        <authorList>
            <consortium name="The Broad Institute Genomics Platform"/>
            <consortium name="The Broad Institute Genome Sequencing Center for Infectious Disease"/>
            <person name="Wu L."/>
            <person name="Ma J."/>
        </authorList>
    </citation>
    <scope>NUCLEOTIDE SEQUENCE [LARGE SCALE GENOMIC DNA]</scope>
    <source>
        <strain evidence="11">CCUG 53270</strain>
    </source>
</reference>
<dbReference type="PROSITE" id="PS51257">
    <property type="entry name" value="PROKAR_LIPOPROTEIN"/>
    <property type="match status" value="1"/>
</dbReference>
<feature type="domain" description="Spore germination protein N-terminal" evidence="9">
    <location>
        <begin position="23"/>
        <end position="215"/>
    </location>
</feature>
<comment type="subcellular location">
    <subcellularLocation>
        <location evidence="1">Membrane</location>
        <topology evidence="1">Lipid-anchor</topology>
    </subcellularLocation>
</comment>
<dbReference type="RefSeq" id="WP_345589365.1">
    <property type="nucleotide sequence ID" value="NZ_BAABJG010000017.1"/>
</dbReference>